<evidence type="ECO:0000256" key="1">
    <source>
        <dbReference type="ARBA" id="ARBA00023015"/>
    </source>
</evidence>
<reference evidence="5 6" key="1">
    <citation type="submission" date="2017-06" db="EMBL/GenBank/DDBJ databases">
        <title>Complete genome of Francisella halioticida.</title>
        <authorList>
            <person name="Sjodin A."/>
        </authorList>
    </citation>
    <scope>NUCLEOTIDE SEQUENCE [LARGE SCALE GENOMIC DNA]</scope>
    <source>
        <strain evidence="5 6">DSM 23729</strain>
    </source>
</reference>
<dbReference type="InterPro" id="IPR051011">
    <property type="entry name" value="Metal_resp_trans_reg"/>
</dbReference>
<evidence type="ECO:0000259" key="4">
    <source>
        <dbReference type="PROSITE" id="PS50987"/>
    </source>
</evidence>
<dbReference type="InterPro" id="IPR001845">
    <property type="entry name" value="HTH_ArsR_DNA-bd_dom"/>
</dbReference>
<dbReference type="PANTHER" id="PTHR43132:SF2">
    <property type="entry name" value="ARSENICAL RESISTANCE OPERON REPRESSOR ARSR-RELATED"/>
    <property type="match status" value="1"/>
</dbReference>
<proteinExistence type="predicted"/>
<dbReference type="NCBIfam" id="NF033788">
    <property type="entry name" value="HTH_metalloreg"/>
    <property type="match status" value="1"/>
</dbReference>
<keyword evidence="1" id="KW-0805">Transcription regulation</keyword>
<dbReference type="PANTHER" id="PTHR43132">
    <property type="entry name" value="ARSENICAL RESISTANCE OPERON REPRESSOR ARSR-RELATED"/>
    <property type="match status" value="1"/>
</dbReference>
<dbReference type="InterPro" id="IPR036388">
    <property type="entry name" value="WH-like_DNA-bd_sf"/>
</dbReference>
<evidence type="ECO:0000313" key="6">
    <source>
        <dbReference type="Proteomes" id="UP000249910"/>
    </source>
</evidence>
<accession>A0ABN5B0C8</accession>
<dbReference type="InterPro" id="IPR011991">
    <property type="entry name" value="ArsR-like_HTH"/>
</dbReference>
<dbReference type="PRINTS" id="PR00778">
    <property type="entry name" value="HTHARSR"/>
</dbReference>
<evidence type="ECO:0000256" key="3">
    <source>
        <dbReference type="ARBA" id="ARBA00023163"/>
    </source>
</evidence>
<evidence type="ECO:0000256" key="2">
    <source>
        <dbReference type="ARBA" id="ARBA00023125"/>
    </source>
</evidence>
<protein>
    <recommendedName>
        <fullName evidence="4">HTH arsR-type domain-containing protein</fullName>
    </recommendedName>
</protein>
<feature type="domain" description="HTH arsR-type" evidence="4">
    <location>
        <begin position="1"/>
        <end position="91"/>
    </location>
</feature>
<gene>
    <name evidence="5" type="ORF">CDV26_06330</name>
</gene>
<name>A0ABN5B0C8_9GAMM</name>
<dbReference type="Pfam" id="PF01022">
    <property type="entry name" value="HTH_5"/>
    <property type="match status" value="1"/>
</dbReference>
<keyword evidence="3" id="KW-0804">Transcription</keyword>
<keyword evidence="6" id="KW-1185">Reference proteome</keyword>
<dbReference type="InterPro" id="IPR036390">
    <property type="entry name" value="WH_DNA-bd_sf"/>
</dbReference>
<dbReference type="Proteomes" id="UP000249910">
    <property type="component" value="Chromosome"/>
</dbReference>
<dbReference type="RefSeq" id="WP_088772560.1">
    <property type="nucleotide sequence ID" value="NZ_AP023082.1"/>
</dbReference>
<dbReference type="Gene3D" id="1.10.10.10">
    <property type="entry name" value="Winged helix-like DNA-binding domain superfamily/Winged helix DNA-binding domain"/>
    <property type="match status" value="1"/>
</dbReference>
<dbReference type="SUPFAM" id="SSF46785">
    <property type="entry name" value="Winged helix' DNA-binding domain"/>
    <property type="match status" value="1"/>
</dbReference>
<evidence type="ECO:0000313" key="5">
    <source>
        <dbReference type="EMBL" id="ASG68052.1"/>
    </source>
</evidence>
<dbReference type="PROSITE" id="PS50987">
    <property type="entry name" value="HTH_ARSR_2"/>
    <property type="match status" value="1"/>
</dbReference>
<dbReference type="EMBL" id="CP022132">
    <property type="protein sequence ID" value="ASG68052.1"/>
    <property type="molecule type" value="Genomic_DNA"/>
</dbReference>
<dbReference type="CDD" id="cd00090">
    <property type="entry name" value="HTH_ARSR"/>
    <property type="match status" value="1"/>
</dbReference>
<sequence>MNLQHSNIFKALSDQNRLKILDSICQNDCECTVSEIAKCCEVDFSVVSRHLKVLRDAGILQANKKGQKVIHHVNRKEIADMLREVANRIEK</sequence>
<keyword evidence="2" id="KW-0238">DNA-binding</keyword>
<dbReference type="SMART" id="SM00418">
    <property type="entry name" value="HTH_ARSR"/>
    <property type="match status" value="1"/>
</dbReference>
<organism evidence="5 6">
    <name type="scientific">Francisella halioticida</name>
    <dbReference type="NCBI Taxonomy" id="549298"/>
    <lineage>
        <taxon>Bacteria</taxon>
        <taxon>Pseudomonadati</taxon>
        <taxon>Pseudomonadota</taxon>
        <taxon>Gammaproteobacteria</taxon>
        <taxon>Thiotrichales</taxon>
        <taxon>Francisellaceae</taxon>
        <taxon>Francisella</taxon>
    </lineage>
</organism>